<dbReference type="KEGG" id="samb:SAM23877_1353"/>
<feature type="region of interest" description="Disordered" evidence="1">
    <location>
        <begin position="1"/>
        <end position="79"/>
    </location>
</feature>
<proteinExistence type="predicted"/>
<gene>
    <name evidence="2" type="ORF">SAM23877_1353</name>
</gene>
<reference evidence="3" key="1">
    <citation type="journal article" date="2015" name="J. Biotechnol.">
        <title>Complete genome sequence of Streptomyces ambofaciens ATCC 23877, the spiramycin producer.</title>
        <authorList>
            <person name="Thibessard A."/>
            <person name="Haas D."/>
            <person name="Gerbaud C."/>
            <person name="Aigle B."/>
            <person name="Lautru S."/>
            <person name="Pernodet J.L."/>
            <person name="Leblond P."/>
        </authorList>
    </citation>
    <scope>NUCLEOTIDE SEQUENCE [LARGE SCALE GENOMIC DNA]</scope>
    <source>
        <strain evidence="3">ATCC 23877 / 3486 / DSM 40053 / JCM 4204 / NBRC 12836 / NRRL B-2516</strain>
    </source>
</reference>
<sequence>MRRLSLASMECDNDPSTGGKNSLHGVSRAHSFEQATRSAVAASGCAPGARTEPRTPPVARQRADMKGVLLPEGAVPPRA</sequence>
<dbReference type="Proteomes" id="UP000061018">
    <property type="component" value="Chromosome"/>
</dbReference>
<name>A0A0K2ANH3_STRA7</name>
<dbReference type="EMBL" id="CP012382">
    <property type="protein sequence ID" value="AKZ54402.1"/>
    <property type="molecule type" value="Genomic_DNA"/>
</dbReference>
<accession>A0A0K2ANH3</accession>
<evidence type="ECO:0000313" key="3">
    <source>
        <dbReference type="Proteomes" id="UP000061018"/>
    </source>
</evidence>
<evidence type="ECO:0000313" key="2">
    <source>
        <dbReference type="EMBL" id="AKZ54402.1"/>
    </source>
</evidence>
<organism evidence="2 3">
    <name type="scientific">Streptomyces ambofaciens (strain ATCC 23877 / 3486 / DSM 40053 / JCM 4204 / NBRC 12836 / NRRL B-2516)</name>
    <dbReference type="NCBI Taxonomy" id="278992"/>
    <lineage>
        <taxon>Bacteria</taxon>
        <taxon>Bacillati</taxon>
        <taxon>Actinomycetota</taxon>
        <taxon>Actinomycetes</taxon>
        <taxon>Kitasatosporales</taxon>
        <taxon>Streptomycetaceae</taxon>
        <taxon>Streptomyces</taxon>
    </lineage>
</organism>
<evidence type="ECO:0000256" key="1">
    <source>
        <dbReference type="SAM" id="MobiDB-lite"/>
    </source>
</evidence>
<protein>
    <submittedName>
        <fullName evidence="2">Uncharacterized protein</fullName>
    </submittedName>
</protein>
<dbReference type="AlphaFoldDB" id="A0A0K2ANH3"/>